<dbReference type="AlphaFoldDB" id="A0A346XW65"/>
<organism evidence="2 3">
    <name type="scientific">Euzebya pacifica</name>
    <dbReference type="NCBI Taxonomy" id="1608957"/>
    <lineage>
        <taxon>Bacteria</taxon>
        <taxon>Bacillati</taxon>
        <taxon>Actinomycetota</taxon>
        <taxon>Nitriliruptoria</taxon>
        <taxon>Euzebyales</taxon>
    </lineage>
</organism>
<proteinExistence type="predicted"/>
<sequence>MSVRVNLLPREFEERSRQRRMVGVGVLVVAAWAALLAFVLLGQLGAVNDAKDERDTAQAEVNRLQAEVQSLAAFQDLADRLNATNAILTTAMDEEVSWAQILNNLALSVPTTASLTTFDGALNEGAPAANEVFTENDAADVGFLNVSGYSTERFAPGVESVLLRFGQVDSFFQQYLSNAAQAEIGDVGVTNFDAEVRLDEDNRTGRYADGLPEVTR</sequence>
<accession>A0A346XW65</accession>
<dbReference type="PANTHER" id="PTHR40278">
    <property type="entry name" value="DNA UTILIZATION PROTEIN HOFN"/>
    <property type="match status" value="1"/>
</dbReference>
<dbReference type="Proteomes" id="UP000264006">
    <property type="component" value="Chromosome"/>
</dbReference>
<reference evidence="2 3" key="1">
    <citation type="submission" date="2018-09" db="EMBL/GenBank/DDBJ databases">
        <title>Complete genome sequence of Euzebya sp. DY32-46 isolated from seawater of Pacific Ocean.</title>
        <authorList>
            <person name="Xu L."/>
            <person name="Wu Y.-H."/>
            <person name="Xu X.-W."/>
        </authorList>
    </citation>
    <scope>NUCLEOTIDE SEQUENCE [LARGE SCALE GENOMIC DNA]</scope>
    <source>
        <strain evidence="2 3">DY32-46</strain>
    </source>
</reference>
<dbReference type="InterPro" id="IPR052534">
    <property type="entry name" value="Extracell_DNA_Util/SecSys_Comp"/>
</dbReference>
<keyword evidence="1" id="KW-1133">Transmembrane helix</keyword>
<gene>
    <name evidence="2" type="ORF">DVS28_a1771</name>
</gene>
<name>A0A346XW65_9ACTN</name>
<dbReference type="PANTHER" id="PTHR40278:SF1">
    <property type="entry name" value="DNA UTILIZATION PROTEIN HOFN"/>
    <property type="match status" value="1"/>
</dbReference>
<protein>
    <submittedName>
        <fullName evidence="2">Type IV pilus biogenesis protein PilN</fullName>
    </submittedName>
</protein>
<dbReference type="KEGG" id="euz:DVS28_a1771"/>
<feature type="transmembrane region" description="Helical" evidence="1">
    <location>
        <begin position="21"/>
        <end position="41"/>
    </location>
</feature>
<evidence type="ECO:0000256" key="1">
    <source>
        <dbReference type="SAM" id="Phobius"/>
    </source>
</evidence>
<dbReference type="OrthoDB" id="5242405at2"/>
<evidence type="ECO:0000313" key="2">
    <source>
        <dbReference type="EMBL" id="AXV06462.1"/>
    </source>
</evidence>
<evidence type="ECO:0000313" key="3">
    <source>
        <dbReference type="Proteomes" id="UP000264006"/>
    </source>
</evidence>
<keyword evidence="1" id="KW-0812">Transmembrane</keyword>
<keyword evidence="1" id="KW-0472">Membrane</keyword>
<dbReference type="EMBL" id="CP031165">
    <property type="protein sequence ID" value="AXV06462.1"/>
    <property type="molecule type" value="Genomic_DNA"/>
</dbReference>
<keyword evidence="3" id="KW-1185">Reference proteome</keyword>
<dbReference type="RefSeq" id="WP_114591112.1">
    <property type="nucleotide sequence ID" value="NZ_CAXIBR010000012.1"/>
</dbReference>